<evidence type="ECO:0000256" key="6">
    <source>
        <dbReference type="ARBA" id="ARBA00022840"/>
    </source>
</evidence>
<dbReference type="SUPFAM" id="SSF56112">
    <property type="entry name" value="Protein kinase-like (PK-like)"/>
    <property type="match status" value="1"/>
</dbReference>
<proteinExistence type="predicted"/>
<reference evidence="11" key="1">
    <citation type="submission" date="2024-03" db="EMBL/GenBank/DDBJ databases">
        <authorList>
            <consortium name="ELIXIR-Norway"/>
            <consortium name="Elixir Norway"/>
        </authorList>
    </citation>
    <scope>NUCLEOTIDE SEQUENCE</scope>
</reference>
<sequence length="813" mass="90559">MGSSWIRGSLLGAGAFGQVNLAMDRVTGAFFAVKSTVVSCSSSYQQGDVEDVVGAAVQPNSALAAMENEIRILQELDSEFVVRCLGSDWSEEGGKRMRNVFLEYMPGGSLSDVLKQFAGGAQQQQQPLDEQLIRSYTHSILQGIDYLHRRGIVHCDIKGKNVLVGNAGSVKLADFGSAKHVEEEEEVADCQRTTGEDAAAASERRRGRTGGDGLRQDQVTMELEEDCGVRKVKGTPLWMAPEVVLQKEQGLPSDIWSLGCTVVEMATGRAPWAHIADPFVALYQIGCTNEMPSVPASLSPEAHDFLARCFERNPRTRWTSAQLLQHPFLTGVRSTCSDVVFSKNPSTPLSPTSVLELGNGSTSSSSSSVVLSSSLLQNSIPPLSPPRLWRISAAFQSPTRRAATGKRSEEEAAAGEETGNSSSKDWWRSTSPPAEGEWIVVRSPKAATNCPVVPHKKFESKFESYYNEEEEPTDSEMMATSILQKPRPLMMRQSQRRQQEASIIFYSSSSASTPDEEEEEEVLKKEKLMGSCISSTARQLSTTTTIMMMQEYPIPQEQYKPPSSKPCSISSSSISCSPRRSPPNSAMPEKHPPSSAATCDIFHKKIWHSNPLMQQQQMMMMMQKKIISEADLLSSNIGDSTEDCHGNNFFFFFSLSMDATQRASSFNKAFHAQWEVVVHHKKWWRWWKRQLRRLFPNSLEKYLQWFSAYNHLRLATTQGHLHCPIYSGRAWGPYSRVVFIRTYIEDLIIPAGWYDWGLSSRRKTVYYGQYKCSGPGANTKGRVNWSLELTDAQAARPFKTISFIDGASWLSSL</sequence>
<dbReference type="InterPro" id="IPR008271">
    <property type="entry name" value="Ser/Thr_kinase_AS"/>
</dbReference>
<feature type="compositionally biased region" description="Polar residues" evidence="9">
    <location>
        <begin position="418"/>
        <end position="431"/>
    </location>
</feature>
<evidence type="ECO:0000256" key="4">
    <source>
        <dbReference type="ARBA" id="ARBA00022777"/>
    </source>
</evidence>
<evidence type="ECO:0000256" key="5">
    <source>
        <dbReference type="ARBA" id="ARBA00022801"/>
    </source>
</evidence>
<feature type="compositionally biased region" description="Low complexity" evidence="9">
    <location>
        <begin position="560"/>
        <end position="583"/>
    </location>
</feature>
<feature type="region of interest" description="Disordered" evidence="9">
    <location>
        <begin position="399"/>
        <end position="431"/>
    </location>
</feature>
<evidence type="ECO:0000256" key="1">
    <source>
        <dbReference type="ARBA" id="ARBA00005184"/>
    </source>
</evidence>
<keyword evidence="5" id="KW-0378">Hydrolase</keyword>
<protein>
    <recommendedName>
        <fullName evidence="10">Protein kinase domain-containing protein</fullName>
    </recommendedName>
</protein>
<evidence type="ECO:0000256" key="3">
    <source>
        <dbReference type="ARBA" id="ARBA00022741"/>
    </source>
</evidence>
<keyword evidence="6 8" id="KW-0067">ATP-binding</keyword>
<evidence type="ECO:0000256" key="9">
    <source>
        <dbReference type="SAM" id="MobiDB-lite"/>
    </source>
</evidence>
<dbReference type="Pfam" id="PF01095">
    <property type="entry name" value="Pectinesterase"/>
    <property type="match status" value="1"/>
</dbReference>
<dbReference type="PANTHER" id="PTHR48011">
    <property type="entry name" value="CCR4-NOT TRANSCRIPTIONAL COMPLEX SUBUNIT CAF120-RELATED"/>
    <property type="match status" value="1"/>
</dbReference>
<dbReference type="SMART" id="SM00220">
    <property type="entry name" value="S_TKc"/>
    <property type="match status" value="1"/>
</dbReference>
<dbReference type="InterPro" id="IPR012334">
    <property type="entry name" value="Pectin_lyas_fold"/>
</dbReference>
<keyword evidence="3 8" id="KW-0547">Nucleotide-binding</keyword>
<name>A0ABP1B1U7_9BRYO</name>
<dbReference type="Gene3D" id="3.30.200.20">
    <property type="entry name" value="Phosphorylase Kinase, domain 1"/>
    <property type="match status" value="1"/>
</dbReference>
<feature type="region of interest" description="Disordered" evidence="9">
    <location>
        <begin position="186"/>
        <end position="214"/>
    </location>
</feature>
<dbReference type="CDD" id="cd06606">
    <property type="entry name" value="STKc_MAPKKK"/>
    <property type="match status" value="1"/>
</dbReference>
<dbReference type="InterPro" id="IPR052751">
    <property type="entry name" value="Plant_MAPKKK"/>
</dbReference>
<feature type="region of interest" description="Disordered" evidence="9">
    <location>
        <begin position="556"/>
        <end position="595"/>
    </location>
</feature>
<feature type="binding site" evidence="8">
    <location>
        <position position="34"/>
    </location>
    <ligand>
        <name>ATP</name>
        <dbReference type="ChEBI" id="CHEBI:30616"/>
    </ligand>
</feature>
<evidence type="ECO:0000313" key="12">
    <source>
        <dbReference type="Proteomes" id="UP001497522"/>
    </source>
</evidence>
<dbReference type="PROSITE" id="PS00107">
    <property type="entry name" value="PROTEIN_KINASE_ATP"/>
    <property type="match status" value="1"/>
</dbReference>
<dbReference type="EMBL" id="OZ023719">
    <property type="protein sequence ID" value="CAK9868891.1"/>
    <property type="molecule type" value="Genomic_DNA"/>
</dbReference>
<keyword evidence="12" id="KW-1185">Reference proteome</keyword>
<keyword evidence="7" id="KW-0063">Aspartyl esterase</keyword>
<dbReference type="PROSITE" id="PS00108">
    <property type="entry name" value="PROTEIN_KINASE_ST"/>
    <property type="match status" value="1"/>
</dbReference>
<dbReference type="InterPro" id="IPR000070">
    <property type="entry name" value="Pectinesterase_cat"/>
</dbReference>
<evidence type="ECO:0000256" key="8">
    <source>
        <dbReference type="PROSITE-ProRule" id="PRU10141"/>
    </source>
</evidence>
<dbReference type="InterPro" id="IPR011050">
    <property type="entry name" value="Pectin_lyase_fold/virulence"/>
</dbReference>
<evidence type="ECO:0000259" key="10">
    <source>
        <dbReference type="PROSITE" id="PS50011"/>
    </source>
</evidence>
<evidence type="ECO:0000313" key="11">
    <source>
        <dbReference type="EMBL" id="CAK9868891.1"/>
    </source>
</evidence>
<evidence type="ECO:0000256" key="2">
    <source>
        <dbReference type="ARBA" id="ARBA00022679"/>
    </source>
</evidence>
<dbReference type="InterPro" id="IPR000719">
    <property type="entry name" value="Prot_kinase_dom"/>
</dbReference>
<dbReference type="SUPFAM" id="SSF51126">
    <property type="entry name" value="Pectin lyase-like"/>
    <property type="match status" value="1"/>
</dbReference>
<dbReference type="InterPro" id="IPR011009">
    <property type="entry name" value="Kinase-like_dom_sf"/>
</dbReference>
<accession>A0ABP1B1U7</accession>
<feature type="domain" description="Protein kinase" evidence="10">
    <location>
        <begin position="5"/>
        <end position="329"/>
    </location>
</feature>
<dbReference type="Gene3D" id="2.160.20.10">
    <property type="entry name" value="Single-stranded right-handed beta-helix, Pectin lyase-like"/>
    <property type="match status" value="1"/>
</dbReference>
<gene>
    <name evidence="11" type="ORF">CSSPJE1EN2_LOCUS11799</name>
</gene>
<keyword evidence="4" id="KW-0418">Kinase</keyword>
<dbReference type="Pfam" id="PF00069">
    <property type="entry name" value="Pkinase"/>
    <property type="match status" value="2"/>
</dbReference>
<organism evidence="11 12">
    <name type="scientific">Sphagnum jensenii</name>
    <dbReference type="NCBI Taxonomy" id="128206"/>
    <lineage>
        <taxon>Eukaryota</taxon>
        <taxon>Viridiplantae</taxon>
        <taxon>Streptophyta</taxon>
        <taxon>Embryophyta</taxon>
        <taxon>Bryophyta</taxon>
        <taxon>Sphagnophytina</taxon>
        <taxon>Sphagnopsida</taxon>
        <taxon>Sphagnales</taxon>
        <taxon>Sphagnaceae</taxon>
        <taxon>Sphagnum</taxon>
    </lineage>
</organism>
<dbReference type="Proteomes" id="UP001497522">
    <property type="component" value="Chromosome 18"/>
</dbReference>
<evidence type="ECO:0000256" key="7">
    <source>
        <dbReference type="ARBA" id="ARBA00023085"/>
    </source>
</evidence>
<dbReference type="InterPro" id="IPR017441">
    <property type="entry name" value="Protein_kinase_ATP_BS"/>
</dbReference>
<dbReference type="PANTHER" id="PTHR48011:SF5">
    <property type="entry name" value="PROTEIN KINASE DOMAIN-CONTAINING PROTEIN"/>
    <property type="match status" value="1"/>
</dbReference>
<keyword evidence="2" id="KW-0808">Transferase</keyword>
<dbReference type="Gene3D" id="1.10.510.10">
    <property type="entry name" value="Transferase(Phosphotransferase) domain 1"/>
    <property type="match status" value="1"/>
</dbReference>
<comment type="pathway">
    <text evidence="1">Glycan metabolism; pectin degradation; 2-dehydro-3-deoxy-D-gluconate from pectin: step 1/5.</text>
</comment>
<dbReference type="PROSITE" id="PS50011">
    <property type="entry name" value="PROTEIN_KINASE_DOM"/>
    <property type="match status" value="1"/>
</dbReference>